<dbReference type="Gene3D" id="3.30.420.10">
    <property type="entry name" value="Ribonuclease H-like superfamily/Ribonuclease H"/>
    <property type="match status" value="1"/>
</dbReference>
<dbReference type="AlphaFoldDB" id="A0A6I1MQ40"/>
<accession>A0A6I1MQ40</accession>
<evidence type="ECO:0000313" key="2">
    <source>
        <dbReference type="Proteomes" id="UP000430345"/>
    </source>
</evidence>
<dbReference type="OrthoDB" id="9764911at2"/>
<dbReference type="RefSeq" id="WP_152891203.1">
    <property type="nucleotide sequence ID" value="NZ_WHJC01000254.1"/>
</dbReference>
<name>A0A6I1MQ40_9CLOT</name>
<keyword evidence="2" id="KW-1185">Reference proteome</keyword>
<dbReference type="InterPro" id="IPR036397">
    <property type="entry name" value="RNaseH_sf"/>
</dbReference>
<evidence type="ECO:0000313" key="1">
    <source>
        <dbReference type="EMBL" id="MPQ44598.1"/>
    </source>
</evidence>
<dbReference type="Proteomes" id="UP000430345">
    <property type="component" value="Unassembled WGS sequence"/>
</dbReference>
<dbReference type="EMBL" id="WHJC01000254">
    <property type="protein sequence ID" value="MPQ44598.1"/>
    <property type="molecule type" value="Genomic_DNA"/>
</dbReference>
<protein>
    <submittedName>
        <fullName evidence="1">Uncharacterized protein</fullName>
    </submittedName>
</protein>
<proteinExistence type="predicted"/>
<organism evidence="1 2">
    <name type="scientific">Clostridium tarantellae</name>
    <dbReference type="NCBI Taxonomy" id="39493"/>
    <lineage>
        <taxon>Bacteria</taxon>
        <taxon>Bacillati</taxon>
        <taxon>Bacillota</taxon>
        <taxon>Clostridia</taxon>
        <taxon>Eubacteriales</taxon>
        <taxon>Clostridiaceae</taxon>
        <taxon>Clostridium</taxon>
    </lineage>
</organism>
<sequence length="189" mass="22111">MSILSIDIETYSSMDLTKCGVYAYTESEDFEILLLAYAFDDEEVKIIDFKCGESIPIKLREALTDKSIIKTAFNANFERTCLAKYLNEKMPPEQWRCTAVHALSLGLPQRLESVAKCLNLKHQKMNESKALIRYFSMPCKGTKVNGNRMRNLPKHDMNKWNLFKNYCMKDVEVEREIRKYLDVYPIINW</sequence>
<reference evidence="1 2" key="1">
    <citation type="submission" date="2019-10" db="EMBL/GenBank/DDBJ databases">
        <title>The Genome Sequence of Clostridium tarantellae Isolated from Fish Brain.</title>
        <authorList>
            <person name="Bano L."/>
            <person name="Kiel M."/>
            <person name="Sales G."/>
            <person name="Doxey A.C."/>
            <person name="Mansfield M.J."/>
            <person name="Schiavone M."/>
            <person name="Rossetto O."/>
            <person name="Pirazzini M."/>
            <person name="Dobrindt U."/>
            <person name="Montecucco C."/>
        </authorList>
    </citation>
    <scope>NUCLEOTIDE SEQUENCE [LARGE SCALE GENOMIC DNA]</scope>
    <source>
        <strain evidence="1 2">DSM 3997</strain>
    </source>
</reference>
<dbReference type="InterPro" id="IPR012337">
    <property type="entry name" value="RNaseH-like_sf"/>
</dbReference>
<gene>
    <name evidence="1" type="ORF">GBZ86_12675</name>
</gene>
<dbReference type="SUPFAM" id="SSF53098">
    <property type="entry name" value="Ribonuclease H-like"/>
    <property type="match status" value="1"/>
</dbReference>
<dbReference type="GO" id="GO:0003676">
    <property type="term" value="F:nucleic acid binding"/>
    <property type="evidence" value="ECO:0007669"/>
    <property type="project" value="InterPro"/>
</dbReference>
<comment type="caution">
    <text evidence="1">The sequence shown here is derived from an EMBL/GenBank/DDBJ whole genome shotgun (WGS) entry which is preliminary data.</text>
</comment>